<feature type="region of interest" description="Disordered" evidence="2">
    <location>
        <begin position="672"/>
        <end position="724"/>
    </location>
</feature>
<feature type="compositionally biased region" description="Pro residues" evidence="2">
    <location>
        <begin position="244"/>
        <end position="253"/>
    </location>
</feature>
<evidence type="ECO:0000313" key="4">
    <source>
        <dbReference type="EMBL" id="TPP56207.1"/>
    </source>
</evidence>
<evidence type="ECO:0000256" key="2">
    <source>
        <dbReference type="SAM" id="MobiDB-lite"/>
    </source>
</evidence>
<sequence length="1070" mass="112754">MKRGRLDLIHKLSLIQYFIDRDPDLFAVILNYLRTSELNLMGADASTLRNEAQFYGLDSLGFPSGVSADGARKFLLMLFSLSWDNVSAPELQLFEGLQTQSNTDNKSPTLTRTDATATSAESSGPGLGNKLNPVQLRRTNVPDAPSKSGDAVINETSAPTDQRTIGLQSPSKSVTLIVCHRNLLAVAYRDQVGLFFLRDPIGWHLVWLSPALPAPIDRLALTSRAPPSFPLPTTGVTVGMTNPTGPPVSPPASFPGNPFTTSTMTQSSTSQSTSWPVPTVNTGTNSNNGSSTPMTTSTNVTIPSPSLASASPASSAAQSVLPSGLGFSVQSTGRTNAGCLVAATVGSKITLWSVNFPYGSSAPVHVVNLVAGAPGTGSSSGGGSGSAGSSGSFGVSSHDPSIISNKLYLCTLTRFSPDAAPGQPGHYAALPRAKQPWPSELIGRYDLNGRAVDYLLFIGAHLVALSRRGLVGVRHVMTNTWQVWSTVPIMSYGVAASELLLLGCANGRICSITCSTCNRMEIAYGTLSGRVCLIVQYPENVGYRPQLLQTFTVHRSMVTRVVLSERHLISVCSDFNHVRTWAVTRFRGIISTQPGSTPIASFHITALDTTNPQQLVDSVVEAAHRCATVNKSSVPRDVVRAHSNVLPTHNALRDQPQRQLQSQSQSFRFSHAWRRHGSHSRSPGGGSGGSNAVAANVDHHPGVSRSGSGRSQSPDPVDNTFYPSDQAIARPLDSLHHDIVVLPRTSWLHEDPGNPSARTSFVNSGNRTNGCSDGCGFLVTSDRLGTELPAHYPGIGRCQTFHGPTGIANTTTPAIVTTSAAAAEKCSGPKTSHPTVASASRHPVPSISVHRYANDPGPYGEREDVLVFVQKLTPHAHQLFVRLASNGKRVCVIRSVDAVPITAFSVHEHDGSNRIGAHPRRYLFSGHADGAIQVWDLTTALSMLKQNSSLATGGVGLDGYLNHTECGNTGSFPIGVVGVPGALVPSASGGLLGVTGPPSAGPGSFLLSNSDCVPSWSGPGGPSSRELIRLLDFCQLGNSSCGSSLVGLPSERVTPADSLHSLSVDTPSDP</sequence>
<dbReference type="SUPFAM" id="SSF54695">
    <property type="entry name" value="POZ domain"/>
    <property type="match status" value="1"/>
</dbReference>
<evidence type="ECO:0000313" key="5">
    <source>
        <dbReference type="Proteomes" id="UP000316759"/>
    </source>
</evidence>
<dbReference type="PANTHER" id="PTHR15859">
    <property type="entry name" value="SETA BINDING PROTEIN 1"/>
    <property type="match status" value="1"/>
</dbReference>
<dbReference type="SUPFAM" id="SSF50978">
    <property type="entry name" value="WD40 repeat-like"/>
    <property type="match status" value="1"/>
</dbReference>
<dbReference type="Proteomes" id="UP000316759">
    <property type="component" value="Unassembled WGS sequence"/>
</dbReference>
<proteinExistence type="predicted"/>
<dbReference type="EMBL" id="SUNJ01014858">
    <property type="protein sequence ID" value="TPP56207.1"/>
    <property type="molecule type" value="Genomic_DNA"/>
</dbReference>
<feature type="region of interest" description="Disordered" evidence="2">
    <location>
        <begin position="647"/>
        <end position="666"/>
    </location>
</feature>
<dbReference type="InterPro" id="IPR011333">
    <property type="entry name" value="SKP1/BTB/POZ_sf"/>
</dbReference>
<protein>
    <submittedName>
        <fullName evidence="4">BTB/POZ domain-containing protein KCTD3</fullName>
    </submittedName>
</protein>
<feature type="compositionally biased region" description="Polar residues" evidence="2">
    <location>
        <begin position="99"/>
        <end position="122"/>
    </location>
</feature>
<dbReference type="InterPro" id="IPR001680">
    <property type="entry name" value="WD40_rpt"/>
</dbReference>
<keyword evidence="5" id="KW-1185">Reference proteome</keyword>
<feature type="domain" description="Potassium channel tetramerisation-type BTB" evidence="3">
    <location>
        <begin position="16"/>
        <end position="60"/>
    </location>
</feature>
<dbReference type="InterPro" id="IPR036322">
    <property type="entry name" value="WD40_repeat_dom_sf"/>
</dbReference>
<evidence type="ECO:0000256" key="1">
    <source>
        <dbReference type="PROSITE-ProRule" id="PRU00221"/>
    </source>
</evidence>
<name>A0A504YEQ2_FASGI</name>
<feature type="compositionally biased region" description="Low complexity" evidence="2">
    <location>
        <begin position="657"/>
        <end position="666"/>
    </location>
</feature>
<gene>
    <name evidence="4" type="ORF">FGIG_03896</name>
</gene>
<organism evidence="4 5">
    <name type="scientific">Fasciola gigantica</name>
    <name type="common">Giant liver fluke</name>
    <dbReference type="NCBI Taxonomy" id="46835"/>
    <lineage>
        <taxon>Eukaryota</taxon>
        <taxon>Metazoa</taxon>
        <taxon>Spiralia</taxon>
        <taxon>Lophotrochozoa</taxon>
        <taxon>Platyhelminthes</taxon>
        <taxon>Trematoda</taxon>
        <taxon>Digenea</taxon>
        <taxon>Plagiorchiida</taxon>
        <taxon>Echinostomata</taxon>
        <taxon>Echinostomatoidea</taxon>
        <taxon>Fasciolidae</taxon>
        <taxon>Fasciola</taxon>
    </lineage>
</organism>
<feature type="compositionally biased region" description="Polar residues" evidence="2">
    <location>
        <begin position="154"/>
        <end position="166"/>
    </location>
</feature>
<dbReference type="SMART" id="SM00320">
    <property type="entry name" value="WD40"/>
    <property type="match status" value="2"/>
</dbReference>
<dbReference type="Pfam" id="PF02214">
    <property type="entry name" value="BTB_2"/>
    <property type="match status" value="1"/>
</dbReference>
<feature type="compositionally biased region" description="Low complexity" evidence="2">
    <location>
        <begin position="704"/>
        <end position="713"/>
    </location>
</feature>
<dbReference type="PANTHER" id="PTHR15859:SF1">
    <property type="entry name" value="BTB DOMAIN-CONTAINING PROTEIN"/>
    <property type="match status" value="1"/>
</dbReference>
<dbReference type="InterPro" id="IPR003131">
    <property type="entry name" value="T1-type_BTB"/>
</dbReference>
<feature type="region of interest" description="Disordered" evidence="2">
    <location>
        <begin position="243"/>
        <end position="311"/>
    </location>
</feature>
<feature type="region of interest" description="Disordered" evidence="2">
    <location>
        <begin position="99"/>
        <end position="166"/>
    </location>
</feature>
<evidence type="ECO:0000259" key="3">
    <source>
        <dbReference type="Pfam" id="PF02214"/>
    </source>
</evidence>
<comment type="caution">
    <text evidence="4">The sequence shown here is derived from an EMBL/GenBank/DDBJ whole genome shotgun (WGS) entry which is preliminary data.</text>
</comment>
<accession>A0A504YEQ2</accession>
<dbReference type="Gene3D" id="3.30.710.10">
    <property type="entry name" value="Potassium Channel Kv1.1, Chain A"/>
    <property type="match status" value="1"/>
</dbReference>
<dbReference type="STRING" id="46835.A0A504YEQ2"/>
<dbReference type="PROSITE" id="PS50082">
    <property type="entry name" value="WD_REPEATS_2"/>
    <property type="match status" value="1"/>
</dbReference>
<dbReference type="InterPro" id="IPR047876">
    <property type="entry name" value="SHKBP1/KCTD3"/>
</dbReference>
<feature type="compositionally biased region" description="Low complexity" evidence="2">
    <location>
        <begin position="260"/>
        <end position="311"/>
    </location>
</feature>
<keyword evidence="1" id="KW-0853">WD repeat</keyword>
<dbReference type="OrthoDB" id="6077599at2759"/>
<dbReference type="AlphaFoldDB" id="A0A504YEQ2"/>
<feature type="repeat" description="WD" evidence="1">
    <location>
        <begin position="921"/>
        <end position="945"/>
    </location>
</feature>
<dbReference type="GO" id="GO:0051260">
    <property type="term" value="P:protein homooligomerization"/>
    <property type="evidence" value="ECO:0007669"/>
    <property type="project" value="InterPro"/>
</dbReference>
<reference evidence="4 5" key="1">
    <citation type="submission" date="2019-04" db="EMBL/GenBank/DDBJ databases">
        <title>Annotation for the trematode Fasciola gigantica.</title>
        <authorList>
            <person name="Choi Y.-J."/>
        </authorList>
    </citation>
    <scope>NUCLEOTIDE SEQUENCE [LARGE SCALE GENOMIC DNA]</scope>
    <source>
        <strain evidence="4">Uganda_cow_1</strain>
    </source>
</reference>